<keyword evidence="7 9" id="KW-0807">Transducer</keyword>
<dbReference type="InterPro" id="IPR003660">
    <property type="entry name" value="HAMP_dom"/>
</dbReference>
<dbReference type="PROSITE" id="PS50885">
    <property type="entry name" value="HAMP"/>
    <property type="match status" value="1"/>
</dbReference>
<dbReference type="Proteomes" id="UP000006683">
    <property type="component" value="Chromosome"/>
</dbReference>
<evidence type="ECO:0000256" key="10">
    <source>
        <dbReference type="SAM" id="Phobius"/>
    </source>
</evidence>
<feature type="transmembrane region" description="Helical" evidence="10">
    <location>
        <begin position="273"/>
        <end position="296"/>
    </location>
</feature>
<dbReference type="CDD" id="cd06225">
    <property type="entry name" value="HAMP"/>
    <property type="match status" value="1"/>
</dbReference>
<dbReference type="InterPro" id="IPR004089">
    <property type="entry name" value="MCPsignal_dom"/>
</dbReference>
<evidence type="ECO:0000313" key="14">
    <source>
        <dbReference type="Proteomes" id="UP000006683"/>
    </source>
</evidence>
<evidence type="ECO:0000256" key="7">
    <source>
        <dbReference type="ARBA" id="ARBA00023224"/>
    </source>
</evidence>
<dbReference type="Gene3D" id="1.10.287.950">
    <property type="entry name" value="Methyl-accepting chemotaxis protein"/>
    <property type="match status" value="1"/>
</dbReference>
<dbReference type="KEGG" id="fbl:Fbal_3185"/>
<keyword evidence="4 10" id="KW-0812">Transmembrane</keyword>
<dbReference type="GO" id="GO:0005886">
    <property type="term" value="C:plasma membrane"/>
    <property type="evidence" value="ECO:0007669"/>
    <property type="project" value="UniProtKB-SubCell"/>
</dbReference>
<dbReference type="EMBL" id="CP002209">
    <property type="protein sequence ID" value="ADN77384.1"/>
    <property type="molecule type" value="Genomic_DNA"/>
</dbReference>
<organism evidence="13 14">
    <name type="scientific">Ferrimonas balearica (strain DSM 9799 / CCM 4581 / KCTC 23876 / PAT)</name>
    <dbReference type="NCBI Taxonomy" id="550540"/>
    <lineage>
        <taxon>Bacteria</taxon>
        <taxon>Pseudomonadati</taxon>
        <taxon>Pseudomonadota</taxon>
        <taxon>Gammaproteobacteria</taxon>
        <taxon>Alteromonadales</taxon>
        <taxon>Ferrimonadaceae</taxon>
        <taxon>Ferrimonas</taxon>
    </lineage>
</organism>
<evidence type="ECO:0000256" key="3">
    <source>
        <dbReference type="ARBA" id="ARBA00022500"/>
    </source>
</evidence>
<protein>
    <submittedName>
        <fullName evidence="13">Methyl-accepting chemotaxis sensory transducer</fullName>
    </submittedName>
</protein>
<dbReference type="STRING" id="550540.Fbal_3185"/>
<dbReference type="Pfam" id="PF00672">
    <property type="entry name" value="HAMP"/>
    <property type="match status" value="1"/>
</dbReference>
<dbReference type="GO" id="GO:0007165">
    <property type="term" value="P:signal transduction"/>
    <property type="evidence" value="ECO:0007669"/>
    <property type="project" value="UniProtKB-KW"/>
</dbReference>
<keyword evidence="14" id="KW-1185">Reference proteome</keyword>
<dbReference type="Pfam" id="PF00015">
    <property type="entry name" value="MCPsignal"/>
    <property type="match status" value="1"/>
</dbReference>
<gene>
    <name evidence="13" type="ordered locus">Fbal_3185</name>
</gene>
<dbReference type="CDD" id="cd12913">
    <property type="entry name" value="PDC1_MCP_like"/>
    <property type="match status" value="1"/>
</dbReference>
<sequence length="624" mass="66628">MSLKHRLQAFIAVVVITACVILTGLLLHRYQAQQQTQIQQRSQDLLANFQGQFDSWLGQRARTVTAMADILAERALQPEVFHLLAQSANINRLYAGYAENHIVWDDLNSVPPRIDVTSRPWYQQAMAQNGLIMTAPYRDASGADQTVVSLAAPFLGGHEGVIAADITVDAIANLALSALPEQEGHLLLVDSDGRLLAHRDPQARLQPLSQRYPELDAATRNQLIQSGVQVPMTLAGESVLVQVGRLPGSDWQLVVVLDEAHANAAGVAMMEQAIILTISLIAVVSLLTAWLLNLLFRPVQGLETAIRELAQGDGDLSRRLPVEREDELGRVAGRLNGFIEHLATMVTTIDAGCERLLGRAGDNRAMSEQQAGAVARQNQKLDMIASAVTEMAASANEVAHGAAATAQAAQDAASASEEGQQVITRSSEASVALASQINHSAGVIGQLESHAQQINQVLVTIQTIADQTNLLALNAAIEAARAGEQGRGFAVVADEVRVLSQRTHASTEEIRHMIESLQNTSQEAVTAMAEGTALADASAAEAEQARASLDSITVAITQISTMASQIAAAAEQQRGVSAELSANVVEIRDDSLELAQHGQALGRVSAEMEGECLTLKEQVGHFKV</sequence>
<evidence type="ECO:0000256" key="1">
    <source>
        <dbReference type="ARBA" id="ARBA00004651"/>
    </source>
</evidence>
<accession>E1SVT3</accession>
<feature type="domain" description="Methyl-accepting transducer" evidence="11">
    <location>
        <begin position="352"/>
        <end position="588"/>
    </location>
</feature>
<dbReference type="GO" id="GO:0004888">
    <property type="term" value="F:transmembrane signaling receptor activity"/>
    <property type="evidence" value="ECO:0007669"/>
    <property type="project" value="InterPro"/>
</dbReference>
<feature type="domain" description="HAMP" evidence="12">
    <location>
        <begin position="293"/>
        <end position="347"/>
    </location>
</feature>
<dbReference type="HOGENOM" id="CLU_000445_107_27_6"/>
<dbReference type="PROSITE" id="PS50111">
    <property type="entry name" value="CHEMOTAXIS_TRANSDUC_2"/>
    <property type="match status" value="1"/>
</dbReference>
<proteinExistence type="inferred from homology"/>
<dbReference type="PANTHER" id="PTHR32089:SF117">
    <property type="entry name" value="METHYL ACCEPTING SENSORY TRANSDUCER WITH CACHE_1 SMALL MOLECULE BINDING DOMAIN"/>
    <property type="match status" value="1"/>
</dbReference>
<dbReference type="eggNOG" id="COG0840">
    <property type="taxonomic scope" value="Bacteria"/>
</dbReference>
<dbReference type="OrthoDB" id="2489132at2"/>
<dbReference type="SMART" id="SM00304">
    <property type="entry name" value="HAMP"/>
    <property type="match status" value="1"/>
</dbReference>
<dbReference type="InterPro" id="IPR004090">
    <property type="entry name" value="Chemotax_Me-accpt_rcpt"/>
</dbReference>
<dbReference type="SUPFAM" id="SSF58104">
    <property type="entry name" value="Methyl-accepting chemotaxis protein (MCP) signaling domain"/>
    <property type="match status" value="1"/>
</dbReference>
<keyword evidence="5 10" id="KW-1133">Transmembrane helix</keyword>
<evidence type="ECO:0000259" key="12">
    <source>
        <dbReference type="PROSITE" id="PS50885"/>
    </source>
</evidence>
<evidence type="ECO:0000256" key="9">
    <source>
        <dbReference type="PROSITE-ProRule" id="PRU00284"/>
    </source>
</evidence>
<evidence type="ECO:0000313" key="13">
    <source>
        <dbReference type="EMBL" id="ADN77384.1"/>
    </source>
</evidence>
<comment type="subcellular location">
    <subcellularLocation>
        <location evidence="1">Cell membrane</location>
        <topology evidence="1">Multi-pass membrane protein</topology>
    </subcellularLocation>
</comment>
<dbReference type="Gene3D" id="3.30.450.20">
    <property type="entry name" value="PAS domain"/>
    <property type="match status" value="2"/>
</dbReference>
<reference evidence="13 14" key="1">
    <citation type="journal article" date="2010" name="Stand. Genomic Sci.">
        <title>Complete genome sequence of Ferrimonas balearica type strain (PAT).</title>
        <authorList>
            <person name="Nolan M."/>
            <person name="Sikorski J."/>
            <person name="Davenport K."/>
            <person name="Lucas S."/>
            <person name="Glavina Del Rio T."/>
            <person name="Tice H."/>
            <person name="Cheng J."/>
            <person name="Goodwin L."/>
            <person name="Pitluck S."/>
            <person name="Liolios K."/>
            <person name="Ivanova N."/>
            <person name="Mavromatis K."/>
            <person name="Ovchinnikova G."/>
            <person name="Pati A."/>
            <person name="Chen A."/>
            <person name="Palaniappan K."/>
            <person name="Land M."/>
            <person name="Hauser L."/>
            <person name="Chang Y."/>
            <person name="Jeffries C."/>
            <person name="Tapia R."/>
            <person name="Brettin T."/>
            <person name="Detter J."/>
            <person name="Han C."/>
            <person name="Yasawong M."/>
            <person name="Rohde M."/>
            <person name="Tindall B."/>
            <person name="Goker M."/>
            <person name="Woyke T."/>
            <person name="Bristow J."/>
            <person name="Eisen J."/>
            <person name="Markowitz V."/>
            <person name="Hugenholtz P."/>
            <person name="Kyrpides N."/>
            <person name="Klenk H."/>
            <person name="Lapidus A."/>
        </authorList>
    </citation>
    <scope>NUCLEOTIDE SEQUENCE [LARGE SCALE GENOMIC DNA]</scope>
    <source>
        <strain evidence="14">DSM 9799 / CCM 4581 / KCTC 23876 / PAT</strain>
    </source>
</reference>
<evidence type="ECO:0000259" key="11">
    <source>
        <dbReference type="PROSITE" id="PS50111"/>
    </source>
</evidence>
<dbReference type="SUPFAM" id="SSF103190">
    <property type="entry name" value="Sensory domain-like"/>
    <property type="match status" value="1"/>
</dbReference>
<dbReference type="PRINTS" id="PR00260">
    <property type="entry name" value="CHEMTRNSDUCR"/>
</dbReference>
<dbReference type="InterPro" id="IPR029151">
    <property type="entry name" value="Sensor-like_sf"/>
</dbReference>
<dbReference type="AlphaFoldDB" id="E1SVT3"/>
<dbReference type="SMART" id="SM00283">
    <property type="entry name" value="MA"/>
    <property type="match status" value="1"/>
</dbReference>
<evidence type="ECO:0000256" key="5">
    <source>
        <dbReference type="ARBA" id="ARBA00022989"/>
    </source>
</evidence>
<keyword evidence="6 10" id="KW-0472">Membrane</keyword>
<keyword evidence="3" id="KW-0145">Chemotaxis</keyword>
<evidence type="ECO:0000256" key="2">
    <source>
        <dbReference type="ARBA" id="ARBA00022475"/>
    </source>
</evidence>
<dbReference type="PANTHER" id="PTHR32089">
    <property type="entry name" value="METHYL-ACCEPTING CHEMOTAXIS PROTEIN MCPB"/>
    <property type="match status" value="1"/>
</dbReference>
<dbReference type="PROSITE" id="PS51257">
    <property type="entry name" value="PROKAR_LIPOPROTEIN"/>
    <property type="match status" value="1"/>
</dbReference>
<evidence type="ECO:0000256" key="6">
    <source>
        <dbReference type="ARBA" id="ARBA00023136"/>
    </source>
</evidence>
<comment type="similarity">
    <text evidence="8">Belongs to the methyl-accepting chemotaxis (MCP) protein family.</text>
</comment>
<dbReference type="FunFam" id="1.10.287.950:FF:000001">
    <property type="entry name" value="Methyl-accepting chemotaxis sensory transducer"/>
    <property type="match status" value="1"/>
</dbReference>
<evidence type="ECO:0000256" key="8">
    <source>
        <dbReference type="ARBA" id="ARBA00029447"/>
    </source>
</evidence>
<dbReference type="InterPro" id="IPR033479">
    <property type="entry name" value="dCache_1"/>
</dbReference>
<dbReference type="GeneID" id="67183402"/>
<evidence type="ECO:0000256" key="4">
    <source>
        <dbReference type="ARBA" id="ARBA00022692"/>
    </source>
</evidence>
<dbReference type="GO" id="GO:0006935">
    <property type="term" value="P:chemotaxis"/>
    <property type="evidence" value="ECO:0007669"/>
    <property type="project" value="UniProtKB-KW"/>
</dbReference>
<dbReference type="Pfam" id="PF02743">
    <property type="entry name" value="dCache_1"/>
    <property type="match status" value="1"/>
</dbReference>
<name>E1SVT3_FERBD</name>
<dbReference type="RefSeq" id="WP_013346690.1">
    <property type="nucleotide sequence ID" value="NC_014541.1"/>
</dbReference>
<feature type="transmembrane region" description="Helical" evidence="10">
    <location>
        <begin position="6"/>
        <end position="27"/>
    </location>
</feature>
<keyword evidence="2" id="KW-1003">Cell membrane</keyword>